<reference evidence="2 3" key="1">
    <citation type="submission" date="2014-02" db="EMBL/GenBank/DDBJ databases">
        <title>The small core and large imbalanced accessory genome model reveals a collaborative survival strategy of Sorangium cellulosum strains in nature.</title>
        <authorList>
            <person name="Han K."/>
            <person name="Peng R."/>
            <person name="Blom J."/>
            <person name="Li Y.-Z."/>
        </authorList>
    </citation>
    <scope>NUCLEOTIDE SEQUENCE [LARGE SCALE GENOMIC DNA]</scope>
    <source>
        <strain evidence="2 3">So0007-03</strain>
    </source>
</reference>
<name>A0A150TRP1_SORCE</name>
<proteinExistence type="predicted"/>
<sequence>MGHPAVDNQTPWAMEPLFLADEEGRPLLVVLVQATFTLHAVRGLERAEQQPPPNLAGELWGADAATSSYRFEPAFAFFKPATDVVLVGHAQAPRHAVPELQVVFRVGPVGKAVRVFGDRAWVRSGAAMVPSRPRPFDRIPLSYEHAFGGWDRSHPDPAKHAFEPRNPVGMGFRAPDAAVEEGLRLPNIEDPGEPLQRYGQAVAPAGVGFVSPDWQPRAALAGTYDEAWSKERMPLLPRDFDRRFFNAASKGLVAPGYLRGDEPVLVENASPFGRLSFRLPGLAAPRCRVGLARRDDAQVELRLDTVIVDTDVDRVALQYRGHVALRDGPHDVRAIAIEEDLGAIRRQVPSGWSRERARPQ</sequence>
<dbReference type="EMBL" id="JEME01001355">
    <property type="protein sequence ID" value="KYG07373.1"/>
    <property type="molecule type" value="Genomic_DNA"/>
</dbReference>
<gene>
    <name evidence="2" type="ORF">BE21_02560</name>
</gene>
<comment type="caution">
    <text evidence="2">The sequence shown here is derived from an EMBL/GenBank/DDBJ whole genome shotgun (WGS) entry which is preliminary data.</text>
</comment>
<dbReference type="InterPro" id="IPR018683">
    <property type="entry name" value="DUF2169"/>
</dbReference>
<protein>
    <recommendedName>
        <fullName evidence="1">DUF2169 domain-containing protein</fullName>
    </recommendedName>
</protein>
<evidence type="ECO:0000259" key="1">
    <source>
        <dbReference type="Pfam" id="PF09937"/>
    </source>
</evidence>
<organism evidence="2 3">
    <name type="scientific">Sorangium cellulosum</name>
    <name type="common">Polyangium cellulosum</name>
    <dbReference type="NCBI Taxonomy" id="56"/>
    <lineage>
        <taxon>Bacteria</taxon>
        <taxon>Pseudomonadati</taxon>
        <taxon>Myxococcota</taxon>
        <taxon>Polyangia</taxon>
        <taxon>Polyangiales</taxon>
        <taxon>Polyangiaceae</taxon>
        <taxon>Sorangium</taxon>
    </lineage>
</organism>
<evidence type="ECO:0000313" key="2">
    <source>
        <dbReference type="EMBL" id="KYG07373.1"/>
    </source>
</evidence>
<dbReference type="Proteomes" id="UP000075502">
    <property type="component" value="Unassembled WGS sequence"/>
</dbReference>
<dbReference type="Pfam" id="PF09937">
    <property type="entry name" value="DUF2169"/>
    <property type="match status" value="1"/>
</dbReference>
<accession>A0A150TRP1</accession>
<feature type="domain" description="DUF2169" evidence="1">
    <location>
        <begin position="23"/>
        <end position="320"/>
    </location>
</feature>
<evidence type="ECO:0000313" key="3">
    <source>
        <dbReference type="Proteomes" id="UP000075502"/>
    </source>
</evidence>
<dbReference type="AlphaFoldDB" id="A0A150TRP1"/>